<dbReference type="STRING" id="266892.SAMN04488054_103131"/>
<dbReference type="EMBL" id="FOTY01000003">
    <property type="protein sequence ID" value="SFL65227.1"/>
    <property type="molecule type" value="Genomic_DNA"/>
</dbReference>
<sequence>MNISLSSPALKWFEQEMEAGEGDSIRFFARYGGHSPIHPGFSLGVTKAEPFEPWAQTTKNGIVFYIEEKDKWYFEGYDLHVKYSRKHDVVDYEYVDEK</sequence>
<dbReference type="InterPro" id="IPR035903">
    <property type="entry name" value="HesB-like_dom_sf"/>
</dbReference>
<evidence type="ECO:0000256" key="1">
    <source>
        <dbReference type="ARBA" id="ARBA00006718"/>
    </source>
</evidence>
<gene>
    <name evidence="2" type="ORF">SAMN04488054_103131</name>
</gene>
<dbReference type="PIRSF" id="PIRSF034852">
    <property type="entry name" value="UCP034852"/>
    <property type="match status" value="1"/>
</dbReference>
<dbReference type="AlphaFoldDB" id="A0A1I4JG95"/>
<reference evidence="2 3" key="1">
    <citation type="submission" date="2016-10" db="EMBL/GenBank/DDBJ databases">
        <authorList>
            <person name="de Groot N.N."/>
        </authorList>
    </citation>
    <scope>NUCLEOTIDE SEQUENCE [LARGE SCALE GENOMIC DNA]</scope>
    <source>
        <strain evidence="2 3">CGMCC 1.6134</strain>
    </source>
</reference>
<proteinExistence type="inferred from homology"/>
<dbReference type="Proteomes" id="UP000199668">
    <property type="component" value="Unassembled WGS sequence"/>
</dbReference>
<dbReference type="OrthoDB" id="1645729at2"/>
<organism evidence="2 3">
    <name type="scientific">Salibacterium qingdaonense</name>
    <dbReference type="NCBI Taxonomy" id="266892"/>
    <lineage>
        <taxon>Bacteria</taxon>
        <taxon>Bacillati</taxon>
        <taxon>Bacillota</taxon>
        <taxon>Bacilli</taxon>
        <taxon>Bacillales</taxon>
        <taxon>Bacillaceae</taxon>
    </lineage>
</organism>
<protein>
    <submittedName>
        <fullName evidence="2">Uncharacterized protein YneR</fullName>
    </submittedName>
</protein>
<dbReference type="RefSeq" id="WP_090925696.1">
    <property type="nucleotide sequence ID" value="NZ_FOTY01000003.1"/>
</dbReference>
<evidence type="ECO:0000313" key="2">
    <source>
        <dbReference type="EMBL" id="SFL65227.1"/>
    </source>
</evidence>
<name>A0A1I4JG95_9BACI</name>
<accession>A0A1I4JG95</accession>
<evidence type="ECO:0000313" key="3">
    <source>
        <dbReference type="Proteomes" id="UP000199668"/>
    </source>
</evidence>
<comment type="similarity">
    <text evidence="1">Belongs to the HesB/IscA family.</text>
</comment>
<dbReference type="InterPro" id="IPR008326">
    <property type="entry name" value="PdhI-like"/>
</dbReference>
<dbReference type="SUPFAM" id="SSF89360">
    <property type="entry name" value="HesB-like domain"/>
    <property type="match status" value="1"/>
</dbReference>
<keyword evidence="3" id="KW-1185">Reference proteome</keyword>